<gene>
    <name evidence="6" type="ORF">CC78DRAFT_577195</name>
</gene>
<feature type="signal peptide" evidence="4">
    <location>
        <begin position="1"/>
        <end position="20"/>
    </location>
</feature>
<keyword evidence="1 2" id="KW-0147">Chitin-binding</keyword>
<evidence type="ECO:0000256" key="4">
    <source>
        <dbReference type="SAM" id="SignalP"/>
    </source>
</evidence>
<reference evidence="7" key="1">
    <citation type="journal article" date="2020" name="Stud. Mycol.">
        <title>101 Dothideomycetes genomes: A test case for predicting lifestyles and emergence of pathogens.</title>
        <authorList>
            <person name="Haridas S."/>
            <person name="Albert R."/>
            <person name="Binder M."/>
            <person name="Bloem J."/>
            <person name="LaButti K."/>
            <person name="Salamov A."/>
            <person name="Andreopoulos B."/>
            <person name="Baker S."/>
            <person name="Barry K."/>
            <person name="Bills G."/>
            <person name="Bluhm B."/>
            <person name="Cannon C."/>
            <person name="Castanera R."/>
            <person name="Culley D."/>
            <person name="Daum C."/>
            <person name="Ezra D."/>
            <person name="Gonzalez J."/>
            <person name="Henrissat B."/>
            <person name="Kuo A."/>
            <person name="Liang C."/>
            <person name="Lipzen A."/>
            <person name="Lutzoni F."/>
            <person name="Magnuson J."/>
            <person name="Mondo S."/>
            <person name="Nolan M."/>
            <person name="Ohm R."/>
            <person name="Pangilinan J."/>
            <person name="Park H.-J."/>
            <person name="Ramirez L."/>
            <person name="Alfaro M."/>
            <person name="Sun H."/>
            <person name="Tritt A."/>
            <person name="Yoshinaga Y."/>
            <person name="Zwiers L.-H."/>
            <person name="Turgeon B."/>
            <person name="Goodwin S."/>
            <person name="Spatafora J."/>
            <person name="Crous P."/>
            <person name="Grigoriev I."/>
        </authorList>
    </citation>
    <scope>NUCLEOTIDE SEQUENCE [LARGE SCALE GENOMIC DNA]</scope>
    <source>
        <strain evidence="7">CBS 304.66</strain>
    </source>
</reference>
<evidence type="ECO:0000256" key="3">
    <source>
        <dbReference type="SAM" id="MobiDB-lite"/>
    </source>
</evidence>
<dbReference type="PROSITE" id="PS50941">
    <property type="entry name" value="CHIT_BIND_I_2"/>
    <property type="match status" value="1"/>
</dbReference>
<dbReference type="AlphaFoldDB" id="A0A9P4KGW7"/>
<keyword evidence="2" id="KW-1015">Disulfide bond</keyword>
<feature type="disulfide bond" evidence="2">
    <location>
        <begin position="48"/>
        <end position="62"/>
    </location>
</feature>
<comment type="caution">
    <text evidence="6">The sequence shown here is derived from an EMBL/GenBank/DDBJ whole genome shotgun (WGS) entry which is preliminary data.</text>
</comment>
<evidence type="ECO:0000256" key="1">
    <source>
        <dbReference type="ARBA" id="ARBA00022669"/>
    </source>
</evidence>
<dbReference type="GO" id="GO:0008061">
    <property type="term" value="F:chitin binding"/>
    <property type="evidence" value="ECO:0007669"/>
    <property type="project" value="UniProtKB-UniRule"/>
</dbReference>
<sequence length="396" mass="41336">MLFISVLTLTFPLSITGAQARSGLVSKNARCGLQYGGQTCQGSVWGNCCSRYGYCGSTIDYCNASTCQKGYGSCNGASSAHTTLRSTTVPSLQRESQSAAIVSTITVTATASTSTVTQSVTSTILTTITEPTTVLSTVTEPTTILSTLIQPATIISTLTEPKTILSTLTEPTTILSTVTELTTILSTVTEPTTLTITTIPPSSSAATSSSTTQSSFSSSAAPLPTYFANGDFETGIGTNTTGSTIPGWINPIGTQATLKQRMEIQSNFVYKGSGALILTQVPTTSNSLLNSPGYMYLIPSVKPTLSPSQAYTFSAYTRQLVANACKVTWYCGITAVGSTTLNAVTVTPSAEEWTQTTFSCQPPAAGSTHIQLTTVCAAGNPWTQVYIDEITLTANA</sequence>
<dbReference type="Proteomes" id="UP000800093">
    <property type="component" value="Unassembled WGS sequence"/>
</dbReference>
<feature type="region of interest" description="Disordered" evidence="3">
    <location>
        <begin position="199"/>
        <end position="219"/>
    </location>
</feature>
<keyword evidence="4" id="KW-0732">Signal</keyword>
<evidence type="ECO:0000259" key="5">
    <source>
        <dbReference type="PROSITE" id="PS50941"/>
    </source>
</evidence>
<dbReference type="Gene3D" id="2.60.120.260">
    <property type="entry name" value="Galactose-binding domain-like"/>
    <property type="match status" value="1"/>
</dbReference>
<organism evidence="6 7">
    <name type="scientific">Lojkania enalia</name>
    <dbReference type="NCBI Taxonomy" id="147567"/>
    <lineage>
        <taxon>Eukaryota</taxon>
        <taxon>Fungi</taxon>
        <taxon>Dikarya</taxon>
        <taxon>Ascomycota</taxon>
        <taxon>Pezizomycotina</taxon>
        <taxon>Dothideomycetes</taxon>
        <taxon>Pleosporomycetidae</taxon>
        <taxon>Pleosporales</taxon>
        <taxon>Pleosporales incertae sedis</taxon>
        <taxon>Lojkania</taxon>
    </lineage>
</organism>
<dbReference type="OrthoDB" id="5985073at2759"/>
<evidence type="ECO:0000313" key="7">
    <source>
        <dbReference type="Proteomes" id="UP000800093"/>
    </source>
</evidence>
<dbReference type="Pfam" id="PF00187">
    <property type="entry name" value="Chitin_bind_1"/>
    <property type="match status" value="1"/>
</dbReference>
<dbReference type="InterPro" id="IPR036861">
    <property type="entry name" value="Endochitinase-like_sf"/>
</dbReference>
<dbReference type="Gene3D" id="3.30.60.10">
    <property type="entry name" value="Endochitinase-like"/>
    <property type="match status" value="1"/>
</dbReference>
<dbReference type="InterPro" id="IPR001002">
    <property type="entry name" value="Chitin-bd_1"/>
</dbReference>
<evidence type="ECO:0000256" key="2">
    <source>
        <dbReference type="PROSITE-ProRule" id="PRU00261"/>
    </source>
</evidence>
<name>A0A9P4KGW7_9PLEO</name>
<protein>
    <recommendedName>
        <fullName evidence="5">Chitin-binding type-1 domain-containing protein</fullName>
    </recommendedName>
</protein>
<evidence type="ECO:0000313" key="6">
    <source>
        <dbReference type="EMBL" id="KAF2267483.1"/>
    </source>
</evidence>
<proteinExistence type="predicted"/>
<dbReference type="SMART" id="SM00270">
    <property type="entry name" value="ChtBD1"/>
    <property type="match status" value="1"/>
</dbReference>
<dbReference type="EMBL" id="ML986591">
    <property type="protein sequence ID" value="KAF2267483.1"/>
    <property type="molecule type" value="Genomic_DNA"/>
</dbReference>
<comment type="caution">
    <text evidence="2">Lacks conserved residue(s) required for the propagation of feature annotation.</text>
</comment>
<keyword evidence="7" id="KW-1185">Reference proteome</keyword>
<feature type="domain" description="Chitin-binding type-1" evidence="5">
    <location>
        <begin position="28"/>
        <end position="76"/>
    </location>
</feature>
<feature type="chain" id="PRO_5040226979" description="Chitin-binding type-1 domain-containing protein" evidence="4">
    <location>
        <begin position="21"/>
        <end position="396"/>
    </location>
</feature>
<dbReference type="CDD" id="cd11618">
    <property type="entry name" value="ChtBD1_1"/>
    <property type="match status" value="1"/>
</dbReference>
<accession>A0A9P4KGW7</accession>
<dbReference type="SUPFAM" id="SSF57016">
    <property type="entry name" value="Plant lectins/antimicrobial peptides"/>
    <property type="match status" value="1"/>
</dbReference>